<sequence length="1316" mass="144732">MDHDGDVEMASTAHRDAPTKATVLALLSSGSLDALEGLSAKSGSATTTGSAETTAEENAEVLAPFLPLLTRLASTAPQSAPRRDQATSQALSRTLSRFDRVNDLRAYTVAVQTLTASTFKEFIARKQQETQTSDGNEAPTRPLPVYRQFESGSPSERCCLVLEQVLQGDASAVDNELFRNAIYTADIAAILVNLLAQPDLEGVVDRPAVVAFSLRVPIGVDLVEALVLNDPSCFQDVLTSVVQSIHTVDLLASTTQQTQLPFAMRQAQATCLALAQISPLFATQVMNALKSADANVAAVLIAFQLLLDVPALRETQFYSTFLLQWMKSVSTRPNSKLASFLQVGLRPASTESTENESADAVSTAGFHEEARYQLSQLRQVLCDEITQFQLTDSTRSSTLVRLLHVLVGLLVLGQLHPEDHETTQLLRCFDRLAKYISTQQTQPPSAFERLVSVMYVLVVLLCAPSAPLLSKIPSQREDSTKLVLQLAQQSIFSLYNTKAACPLFILSSVLLYTKSTALLPFLSSLFGDAFSFQAHTRLEYLFGVGDSVLKPILTENVMAREMMTAFSPVTNCRAHRLDQLEEMTLRCLHGLLTEKSFLRHHAHARKLEEWMVAQLEQASLPVHALLTSILLEWIENYVVAFEYPVAQRPLLQLAIIPLRPAILSRVLSHKALRRPFQMTNEQSQRAWASASLVLVYALQFNQRMRQAMSVAGSKLNAFANRGNKTEEATPAAAGAAPATPVPPPVRGSADIVLSYELHGLPIAHIYGTIVSQSQQSSALKDVFEFVTPTLHRLIAEEYPHLVSTLPLSQLPSILESEDHVRLLTPVGSTPSDALPCLSWLELTMWMEKLSLSSPLSLQELMETVLDVVLPVAVLHASSKKEESSVDVEAFFTAFAKVYLGRVRLEHTDPDRLRLKIAHVLCVPQLVWKHYQHQLLHQRRHPGQKLSTPRWITHEGLVEQPFYLLQHAVDGASSSPSLLRVVLSLVQDLRDQSIVQIFRRDPSWLATRKAPIANTGTAETPSNGVVMATGPTIDSAAQQYLLVQDCILVHTLLSQLKKLLDREQEESIHLVCSNLEILLDEQRPGASSAQLALTVHIQGYDVALVPVLVTRVKALQSLWQYWIQPPSNDASANRPSSSRHGSGGGSNSQQNKALIEYVIDGSTFEKDLPKLQFRLRVFFLLCGRYFVSAQSSVVVPTIKQVLNKLRGIAVSTVSSGRGAQAMSASESTSRIAFVDTVLRDAVDACGQHGELRSEVAQFLLNLKKHVGNILHHNGNTQENEFRPPNIGPADAAHTKKTPGQELENVIARAYQRVLASL</sequence>
<evidence type="ECO:0000313" key="3">
    <source>
        <dbReference type="Proteomes" id="UP000794436"/>
    </source>
</evidence>
<feature type="region of interest" description="Disordered" evidence="1">
    <location>
        <begin position="1127"/>
        <end position="1148"/>
    </location>
</feature>
<dbReference type="GO" id="GO:0034472">
    <property type="term" value="P:snRNA 3'-end processing"/>
    <property type="evidence" value="ECO:0007669"/>
    <property type="project" value="TreeGrafter"/>
</dbReference>
<protein>
    <submittedName>
        <fullName evidence="2">Uncharacterized protein</fullName>
    </submittedName>
</protein>
<organism evidence="2 3">
    <name type="scientific">Pythium oligandrum</name>
    <name type="common">Mycoparasitic fungus</name>
    <dbReference type="NCBI Taxonomy" id="41045"/>
    <lineage>
        <taxon>Eukaryota</taxon>
        <taxon>Sar</taxon>
        <taxon>Stramenopiles</taxon>
        <taxon>Oomycota</taxon>
        <taxon>Peronosporomycetes</taxon>
        <taxon>Pythiales</taxon>
        <taxon>Pythiaceae</taxon>
        <taxon>Pythium</taxon>
    </lineage>
</organism>
<proteinExistence type="predicted"/>
<dbReference type="Proteomes" id="UP000794436">
    <property type="component" value="Unassembled WGS sequence"/>
</dbReference>
<dbReference type="InterPro" id="IPR029321">
    <property type="entry name" value="INTS2"/>
</dbReference>
<comment type="caution">
    <text evidence="2">The sequence shown here is derived from an EMBL/GenBank/DDBJ whole genome shotgun (WGS) entry which is preliminary data.</text>
</comment>
<dbReference type="OrthoDB" id="70899at2759"/>
<dbReference type="EMBL" id="SPLM01000148">
    <property type="protein sequence ID" value="TMW55247.1"/>
    <property type="molecule type" value="Genomic_DNA"/>
</dbReference>
<keyword evidence="3" id="KW-1185">Reference proteome</keyword>
<evidence type="ECO:0000256" key="1">
    <source>
        <dbReference type="SAM" id="MobiDB-lite"/>
    </source>
</evidence>
<feature type="region of interest" description="Disordered" evidence="1">
    <location>
        <begin position="1272"/>
        <end position="1296"/>
    </location>
</feature>
<accession>A0A8K1FD66</accession>
<evidence type="ECO:0000313" key="2">
    <source>
        <dbReference type="EMBL" id="TMW55247.1"/>
    </source>
</evidence>
<dbReference type="GO" id="GO:0032039">
    <property type="term" value="C:integrator complex"/>
    <property type="evidence" value="ECO:0007669"/>
    <property type="project" value="InterPro"/>
</dbReference>
<reference evidence="2" key="1">
    <citation type="submission" date="2019-03" db="EMBL/GenBank/DDBJ databases">
        <title>Long read genome sequence of the mycoparasitic Pythium oligandrum ATCC 38472 isolated from sugarbeet rhizosphere.</title>
        <authorList>
            <person name="Gaulin E."/>
        </authorList>
    </citation>
    <scope>NUCLEOTIDE SEQUENCE</scope>
    <source>
        <strain evidence="2">ATCC 38472_TT</strain>
    </source>
</reference>
<dbReference type="PANTHER" id="PTHR28608:SF1">
    <property type="entry name" value="INTEGRATOR COMPLEX SUBUNIT 2"/>
    <property type="match status" value="1"/>
</dbReference>
<dbReference type="PANTHER" id="PTHR28608">
    <property type="entry name" value="INTEGRATOR COMPLEX SUBUNIT 2"/>
    <property type="match status" value="1"/>
</dbReference>
<name>A0A8K1FD66_PYTOL</name>
<gene>
    <name evidence="2" type="ORF">Poli38472_013138</name>
</gene>